<dbReference type="Pfam" id="PF00534">
    <property type="entry name" value="Glycos_transf_1"/>
    <property type="match status" value="1"/>
</dbReference>
<feature type="domain" description="Glycosyl transferase family 1" evidence="1">
    <location>
        <begin position="219"/>
        <end position="360"/>
    </location>
</feature>
<comment type="caution">
    <text evidence="3">The sequence shown here is derived from an EMBL/GenBank/DDBJ whole genome shotgun (WGS) entry which is preliminary data.</text>
</comment>
<evidence type="ECO:0000259" key="1">
    <source>
        <dbReference type="Pfam" id="PF00534"/>
    </source>
</evidence>
<dbReference type="RefSeq" id="WP_148369878.1">
    <property type="nucleotide sequence ID" value="NZ_VSKM01000007.1"/>
</dbReference>
<sequence>MNILVIGPIPKQYGGKALGGIATHIYGFINEALSNNLKISIWYHKGVVRKCPLPQGLEIIDNKLLLFIKMFSYLPLFFSSKINFLDFKSRLIICYQYVCLRDHLKKRKVDIIHVHSLQNTSTLALKLLKGKYSKIPVVISDHGFWQSDVKNKRLKLLKSNCNYAKRVIYISDFAYKYHQKYKFCEEEKLKKIPNPIIFERQNYVKVLNIKKVLFFNGLSESVKRKGFVELIEAINNSSYLRENVKLIAIVNEEGEKYINKIDTKFKYELFPKLDWNEIRQIYLQSDVMVLPSKSESFGLVYIEALMFGIPIVGFNGVFDEFSIVFQENYIGEAYSPKVDTIEDLAAQIEKALNTPFDKKRVINVVENQYSWHYKINDFIQLYQSVLNTSS</sequence>
<reference evidence="3 4" key="1">
    <citation type="submission" date="2019-08" db="EMBL/GenBank/DDBJ databases">
        <title>Genomes of Antarctic Bizionia species.</title>
        <authorList>
            <person name="Bowman J.P."/>
        </authorList>
    </citation>
    <scope>NUCLEOTIDE SEQUENCE [LARGE SCALE GENOMIC DNA]</scope>
    <source>
        <strain evidence="3 4">HFD</strain>
    </source>
</reference>
<keyword evidence="3" id="KW-0808">Transferase</keyword>
<dbReference type="Proteomes" id="UP000323324">
    <property type="component" value="Unassembled WGS sequence"/>
</dbReference>
<dbReference type="EMBL" id="VSKM01000007">
    <property type="protein sequence ID" value="TYB74193.1"/>
    <property type="molecule type" value="Genomic_DNA"/>
</dbReference>
<dbReference type="GO" id="GO:0016757">
    <property type="term" value="F:glycosyltransferase activity"/>
    <property type="evidence" value="ECO:0007669"/>
    <property type="project" value="InterPro"/>
</dbReference>
<proteinExistence type="predicted"/>
<dbReference type="PANTHER" id="PTHR12526:SF630">
    <property type="entry name" value="GLYCOSYLTRANSFERASE"/>
    <property type="match status" value="1"/>
</dbReference>
<dbReference type="PANTHER" id="PTHR12526">
    <property type="entry name" value="GLYCOSYLTRANSFERASE"/>
    <property type="match status" value="1"/>
</dbReference>
<accession>A0A8H2LEA9</accession>
<dbReference type="InterPro" id="IPR028098">
    <property type="entry name" value="Glyco_trans_4-like_N"/>
</dbReference>
<organism evidence="3 4">
    <name type="scientific">Bizionia saleffrena</name>
    <dbReference type="NCBI Taxonomy" id="291189"/>
    <lineage>
        <taxon>Bacteria</taxon>
        <taxon>Pseudomonadati</taxon>
        <taxon>Bacteroidota</taxon>
        <taxon>Flavobacteriia</taxon>
        <taxon>Flavobacteriales</taxon>
        <taxon>Flavobacteriaceae</taxon>
        <taxon>Bizionia</taxon>
    </lineage>
</organism>
<dbReference type="CDD" id="cd03801">
    <property type="entry name" value="GT4_PimA-like"/>
    <property type="match status" value="1"/>
</dbReference>
<protein>
    <submittedName>
        <fullName evidence="3">Glycosyltransferase family 4 protein</fullName>
    </submittedName>
</protein>
<name>A0A8H2LEA9_9FLAO</name>
<feature type="domain" description="Glycosyltransferase subfamily 4-like N-terminal" evidence="2">
    <location>
        <begin position="80"/>
        <end position="197"/>
    </location>
</feature>
<dbReference type="InterPro" id="IPR001296">
    <property type="entry name" value="Glyco_trans_1"/>
</dbReference>
<dbReference type="AlphaFoldDB" id="A0A8H2LEA9"/>
<evidence type="ECO:0000313" key="4">
    <source>
        <dbReference type="Proteomes" id="UP000323324"/>
    </source>
</evidence>
<gene>
    <name evidence="3" type="ORF">ES676_08405</name>
</gene>
<evidence type="ECO:0000259" key="2">
    <source>
        <dbReference type="Pfam" id="PF13439"/>
    </source>
</evidence>
<dbReference type="Gene3D" id="3.40.50.2000">
    <property type="entry name" value="Glycogen Phosphorylase B"/>
    <property type="match status" value="2"/>
</dbReference>
<keyword evidence="4" id="KW-1185">Reference proteome</keyword>
<evidence type="ECO:0000313" key="3">
    <source>
        <dbReference type="EMBL" id="TYB74193.1"/>
    </source>
</evidence>
<dbReference type="Pfam" id="PF13439">
    <property type="entry name" value="Glyco_transf_4"/>
    <property type="match status" value="1"/>
</dbReference>
<dbReference type="SUPFAM" id="SSF53756">
    <property type="entry name" value="UDP-Glycosyltransferase/glycogen phosphorylase"/>
    <property type="match status" value="1"/>
</dbReference>